<evidence type="ECO:0000256" key="1">
    <source>
        <dbReference type="ARBA" id="ARBA00007274"/>
    </source>
</evidence>
<evidence type="ECO:0008006" key="5">
    <source>
        <dbReference type="Google" id="ProtNLM"/>
    </source>
</evidence>
<dbReference type="EMBL" id="CP021111">
    <property type="protein sequence ID" value="ARP94347.1"/>
    <property type="molecule type" value="Genomic_DNA"/>
</dbReference>
<protein>
    <recommendedName>
        <fullName evidence="5">Transferase</fullName>
    </recommendedName>
</protein>
<comment type="similarity">
    <text evidence="1">Belongs to the transferase hexapeptide repeat family.</text>
</comment>
<dbReference type="KEGG" id="bgm:CAL15_08075"/>
<reference evidence="3 4" key="1">
    <citation type="submission" date="2017-05" db="EMBL/GenBank/DDBJ databases">
        <title>Complete and WGS of Bordetella genogroups.</title>
        <authorList>
            <person name="Spilker T."/>
            <person name="LiPuma J."/>
        </authorList>
    </citation>
    <scope>NUCLEOTIDE SEQUENCE [LARGE SCALE GENOMIC DNA]</scope>
    <source>
        <strain evidence="3 4">AU7206</strain>
    </source>
</reference>
<evidence type="ECO:0000313" key="4">
    <source>
        <dbReference type="Proteomes" id="UP000194161"/>
    </source>
</evidence>
<evidence type="ECO:0000256" key="2">
    <source>
        <dbReference type="PIRSR" id="PIRSR620019-2"/>
    </source>
</evidence>
<dbReference type="OrthoDB" id="1115300at2"/>
<dbReference type="InterPro" id="IPR020019">
    <property type="entry name" value="AcTrfase_PglD-like"/>
</dbReference>
<sequence>MTSKPLIIFGIGSLAQLAHYYATREMRLQVAAFAVDARFKTVDTMLGLPVLCWEDQLPEQYPPQCASMFVAVGYRSMKGRQHAYDRATSAGYDLPSIVSNAAFIAETARMGSNNFIMPGAVIEPEALLGANNVVWSNATLCHHTRVGNHNFFASNVTVGGEVSVGSRNFLGFSSIVLQHKIIGDDTLIAAGSLLTHDAESLRHYQGSPARAVMTLDPALGVCVIP</sequence>
<dbReference type="RefSeq" id="WP_086078112.1">
    <property type="nucleotide sequence ID" value="NZ_CP021111.1"/>
</dbReference>
<dbReference type="Pfam" id="PF00132">
    <property type="entry name" value="Hexapep"/>
    <property type="match status" value="1"/>
</dbReference>
<dbReference type="InterPro" id="IPR050179">
    <property type="entry name" value="Trans_hexapeptide_repeat"/>
</dbReference>
<dbReference type="Proteomes" id="UP000194161">
    <property type="component" value="Chromosome"/>
</dbReference>
<dbReference type="Gene3D" id="2.160.10.10">
    <property type="entry name" value="Hexapeptide repeat proteins"/>
    <property type="match status" value="1"/>
</dbReference>
<dbReference type="InterPro" id="IPR011004">
    <property type="entry name" value="Trimer_LpxA-like_sf"/>
</dbReference>
<name>A0A1W6ZAJ4_9BORD</name>
<feature type="binding site" evidence="2">
    <location>
        <position position="73"/>
    </location>
    <ligand>
        <name>substrate</name>
    </ligand>
</feature>
<dbReference type="CDD" id="cd03360">
    <property type="entry name" value="LbH_AT_putative"/>
    <property type="match status" value="1"/>
</dbReference>
<organism evidence="3 4">
    <name type="scientific">Bordetella genomosp. 13</name>
    <dbReference type="NCBI Taxonomy" id="463040"/>
    <lineage>
        <taxon>Bacteria</taxon>
        <taxon>Pseudomonadati</taxon>
        <taxon>Pseudomonadota</taxon>
        <taxon>Betaproteobacteria</taxon>
        <taxon>Burkholderiales</taxon>
        <taxon>Alcaligenaceae</taxon>
        <taxon>Bordetella</taxon>
    </lineage>
</organism>
<keyword evidence="4" id="KW-1185">Reference proteome</keyword>
<dbReference type="AlphaFoldDB" id="A0A1W6ZAJ4"/>
<dbReference type="InterPro" id="IPR001451">
    <property type="entry name" value="Hexapep"/>
</dbReference>
<dbReference type="STRING" id="463040.CAL15_08075"/>
<dbReference type="Gene3D" id="3.40.50.20">
    <property type="match status" value="1"/>
</dbReference>
<gene>
    <name evidence="3" type="ORF">CAL15_08075</name>
</gene>
<dbReference type="SUPFAM" id="SSF51161">
    <property type="entry name" value="Trimeric LpxA-like enzymes"/>
    <property type="match status" value="1"/>
</dbReference>
<evidence type="ECO:0000313" key="3">
    <source>
        <dbReference type="EMBL" id="ARP94347.1"/>
    </source>
</evidence>
<proteinExistence type="inferred from homology"/>
<accession>A0A1W6ZAJ4</accession>
<dbReference type="PANTHER" id="PTHR43300:SF7">
    <property type="entry name" value="UDP-N-ACETYLBACILLOSAMINE N-ACETYLTRANSFERASE"/>
    <property type="match status" value="1"/>
</dbReference>
<dbReference type="PANTHER" id="PTHR43300">
    <property type="entry name" value="ACETYLTRANSFERASE"/>
    <property type="match status" value="1"/>
</dbReference>